<dbReference type="InterPro" id="IPR040260">
    <property type="entry name" value="RFA2-like"/>
</dbReference>
<feature type="domain" description="Replication protein A C-terminal" evidence="5">
    <location>
        <begin position="201"/>
        <end position="285"/>
    </location>
</feature>
<dbReference type="AlphaFoldDB" id="A0A8H5LI99"/>
<dbReference type="GO" id="GO:0006260">
    <property type="term" value="P:DNA replication"/>
    <property type="evidence" value="ECO:0007669"/>
    <property type="project" value="TreeGrafter"/>
</dbReference>
<reference evidence="6 7" key="1">
    <citation type="journal article" date="2020" name="ISME J.">
        <title>Uncovering the hidden diversity of litter-decomposition mechanisms in mushroom-forming fungi.</title>
        <authorList>
            <person name="Floudas D."/>
            <person name="Bentzer J."/>
            <person name="Ahren D."/>
            <person name="Johansson T."/>
            <person name="Persson P."/>
            <person name="Tunlid A."/>
        </authorList>
    </citation>
    <scope>NUCLEOTIDE SEQUENCE [LARGE SCALE GENOMIC DNA]</scope>
    <source>
        <strain evidence="6 7">CBS 146.42</strain>
    </source>
</reference>
<comment type="subcellular location">
    <subcellularLocation>
        <location evidence="1">Nucleus</location>
    </subcellularLocation>
</comment>
<keyword evidence="7" id="KW-1185">Reference proteome</keyword>
<keyword evidence="3" id="KW-0238">DNA-binding</keyword>
<dbReference type="GO" id="GO:0000724">
    <property type="term" value="P:double-strand break repair via homologous recombination"/>
    <property type="evidence" value="ECO:0007669"/>
    <property type="project" value="TreeGrafter"/>
</dbReference>
<comment type="caution">
    <text evidence="6">The sequence shown here is derived from an EMBL/GenBank/DDBJ whole genome shotgun (WGS) entry which is preliminary data.</text>
</comment>
<dbReference type="InterPro" id="IPR036390">
    <property type="entry name" value="WH_DNA-bd_sf"/>
</dbReference>
<evidence type="ECO:0000256" key="4">
    <source>
        <dbReference type="ARBA" id="ARBA00023242"/>
    </source>
</evidence>
<name>A0A8H5LI99_9AGAR</name>
<proteinExistence type="inferred from homology"/>
<dbReference type="GO" id="GO:0005662">
    <property type="term" value="C:DNA replication factor A complex"/>
    <property type="evidence" value="ECO:0007669"/>
    <property type="project" value="TreeGrafter"/>
</dbReference>
<dbReference type="GO" id="GO:0035861">
    <property type="term" value="C:site of double-strand break"/>
    <property type="evidence" value="ECO:0007669"/>
    <property type="project" value="TreeGrafter"/>
</dbReference>
<evidence type="ECO:0000256" key="2">
    <source>
        <dbReference type="ARBA" id="ARBA00007815"/>
    </source>
</evidence>
<dbReference type="InterPro" id="IPR036388">
    <property type="entry name" value="WH-like_DNA-bd_sf"/>
</dbReference>
<dbReference type="InterPro" id="IPR012340">
    <property type="entry name" value="NA-bd_OB-fold"/>
</dbReference>
<dbReference type="Gene3D" id="1.10.10.10">
    <property type="entry name" value="Winged helix-like DNA-binding domain superfamily/Winged helix DNA-binding domain"/>
    <property type="match status" value="1"/>
</dbReference>
<sequence length="291" mass="31903">MSQYESYYGGGGGGFLQGGSPFSQSGSPGGAQASRSFRAVLILVDWTRFHQRSEAAMSLRPINGRLFAKTEQAHGDAPWSLDGFEIGHVTMVGAVLNMNKQSTNHVYVIEDGYGQVEARHWVGTTGNTEAEVEKWSDIQEGIYVRVSGFMKSFGNKKYINASYMRPITDSNEIAFHYAECITVTLTLQRGPPYNFGTAQQKSIGGGSAAYQLNNNTMDTRDEYSSLPPLQQQIVRFLIARDEKDGVHVGVIARNLDGGKVDAEKLSEALDGLMDGGHLYNTIDDTHFALSR</sequence>
<dbReference type="OrthoDB" id="25571at2759"/>
<comment type="similarity">
    <text evidence="2">Belongs to the replication factor A protein 2 family.</text>
</comment>
<dbReference type="Gene3D" id="2.40.50.140">
    <property type="entry name" value="Nucleic acid-binding proteins"/>
    <property type="match status" value="1"/>
</dbReference>
<evidence type="ECO:0000256" key="1">
    <source>
        <dbReference type="ARBA" id="ARBA00004123"/>
    </source>
</evidence>
<protein>
    <recommendedName>
        <fullName evidence="5">Replication protein A C-terminal domain-containing protein</fullName>
    </recommendedName>
</protein>
<dbReference type="CDD" id="cd04478">
    <property type="entry name" value="RPA2_DBD_D"/>
    <property type="match status" value="1"/>
</dbReference>
<accession>A0A8H5LI99</accession>
<dbReference type="GO" id="GO:0006289">
    <property type="term" value="P:nucleotide-excision repair"/>
    <property type="evidence" value="ECO:0007669"/>
    <property type="project" value="TreeGrafter"/>
</dbReference>
<gene>
    <name evidence="6" type="ORF">D9756_001506</name>
</gene>
<evidence type="ECO:0000313" key="6">
    <source>
        <dbReference type="EMBL" id="KAF5358401.1"/>
    </source>
</evidence>
<evidence type="ECO:0000313" key="7">
    <source>
        <dbReference type="Proteomes" id="UP000559027"/>
    </source>
</evidence>
<dbReference type="Proteomes" id="UP000559027">
    <property type="component" value="Unassembled WGS sequence"/>
</dbReference>
<dbReference type="GO" id="GO:0000781">
    <property type="term" value="C:chromosome, telomeric region"/>
    <property type="evidence" value="ECO:0007669"/>
    <property type="project" value="TreeGrafter"/>
</dbReference>
<dbReference type="PANTHER" id="PTHR13989:SF16">
    <property type="entry name" value="REPLICATION PROTEIN A2"/>
    <property type="match status" value="1"/>
</dbReference>
<dbReference type="PANTHER" id="PTHR13989">
    <property type="entry name" value="REPLICATION PROTEIN A-RELATED"/>
    <property type="match status" value="1"/>
</dbReference>
<dbReference type="SUPFAM" id="SSF46785">
    <property type="entry name" value="Winged helix' DNA-binding domain"/>
    <property type="match status" value="1"/>
</dbReference>
<keyword evidence="4" id="KW-0539">Nucleus</keyword>
<evidence type="ECO:0000259" key="5">
    <source>
        <dbReference type="Pfam" id="PF08784"/>
    </source>
</evidence>
<evidence type="ECO:0000256" key="3">
    <source>
        <dbReference type="ARBA" id="ARBA00023125"/>
    </source>
</evidence>
<dbReference type="GO" id="GO:0003697">
    <property type="term" value="F:single-stranded DNA binding"/>
    <property type="evidence" value="ECO:0007669"/>
    <property type="project" value="TreeGrafter"/>
</dbReference>
<dbReference type="Pfam" id="PF08784">
    <property type="entry name" value="RPA_C"/>
    <property type="match status" value="1"/>
</dbReference>
<dbReference type="EMBL" id="JAACJO010000005">
    <property type="protein sequence ID" value="KAF5358401.1"/>
    <property type="molecule type" value="Genomic_DNA"/>
</dbReference>
<dbReference type="SUPFAM" id="SSF50249">
    <property type="entry name" value="Nucleic acid-binding proteins"/>
    <property type="match status" value="1"/>
</dbReference>
<organism evidence="6 7">
    <name type="scientific">Leucocoprinus leucothites</name>
    <dbReference type="NCBI Taxonomy" id="201217"/>
    <lineage>
        <taxon>Eukaryota</taxon>
        <taxon>Fungi</taxon>
        <taxon>Dikarya</taxon>
        <taxon>Basidiomycota</taxon>
        <taxon>Agaricomycotina</taxon>
        <taxon>Agaricomycetes</taxon>
        <taxon>Agaricomycetidae</taxon>
        <taxon>Agaricales</taxon>
        <taxon>Agaricineae</taxon>
        <taxon>Agaricaceae</taxon>
        <taxon>Leucocoprinus</taxon>
    </lineage>
</organism>
<dbReference type="InterPro" id="IPR014892">
    <property type="entry name" value="RPA_C"/>
</dbReference>